<dbReference type="SUPFAM" id="SSF53720">
    <property type="entry name" value="ALDH-like"/>
    <property type="match status" value="1"/>
</dbReference>
<dbReference type="InterPro" id="IPR015590">
    <property type="entry name" value="Aldehyde_DH_dom"/>
</dbReference>
<comment type="caution">
    <text evidence="9">The sequence shown here is derived from an EMBL/GenBank/DDBJ whole genome shotgun (WGS) entry which is preliminary data.</text>
</comment>
<dbReference type="EMBL" id="JAFREP010000027">
    <property type="protein sequence ID" value="MBO1321756.1"/>
    <property type="molecule type" value="Genomic_DNA"/>
</dbReference>
<dbReference type="NCBIfam" id="TIGR00407">
    <property type="entry name" value="proA"/>
    <property type="match status" value="1"/>
</dbReference>
<gene>
    <name evidence="7" type="primary">proA</name>
    <name evidence="9" type="ORF">J3U88_24975</name>
</gene>
<feature type="domain" description="Aldehyde dehydrogenase" evidence="8">
    <location>
        <begin position="5"/>
        <end position="289"/>
    </location>
</feature>
<keyword evidence="5 7" id="KW-0560">Oxidoreductase</keyword>
<proteinExistence type="inferred from homology"/>
<dbReference type="GO" id="GO:0055129">
    <property type="term" value="P:L-proline biosynthetic process"/>
    <property type="evidence" value="ECO:0007669"/>
    <property type="project" value="UniProtKB-UniRule"/>
</dbReference>
<evidence type="ECO:0000256" key="6">
    <source>
        <dbReference type="ARBA" id="ARBA00049024"/>
    </source>
</evidence>
<accession>A0A8J7U7U2</accession>
<dbReference type="NCBIfam" id="NF001221">
    <property type="entry name" value="PRK00197.1"/>
    <property type="match status" value="1"/>
</dbReference>
<keyword evidence="2 7" id="KW-0028">Amino-acid biosynthesis</keyword>
<dbReference type="InterPro" id="IPR016161">
    <property type="entry name" value="Ald_DH/histidinol_DH"/>
</dbReference>
<comment type="similarity">
    <text evidence="7">Belongs to the gamma-glutamyl phosphate reductase family.</text>
</comment>
<dbReference type="InterPro" id="IPR000965">
    <property type="entry name" value="GPR_dom"/>
</dbReference>
<dbReference type="PANTHER" id="PTHR11063">
    <property type="entry name" value="GLUTAMATE SEMIALDEHYDE DEHYDROGENASE"/>
    <property type="match status" value="1"/>
</dbReference>
<evidence type="ECO:0000256" key="1">
    <source>
        <dbReference type="ARBA" id="ARBA00004985"/>
    </source>
</evidence>
<organism evidence="9 10">
    <name type="scientific">Acanthopleuribacter pedis</name>
    <dbReference type="NCBI Taxonomy" id="442870"/>
    <lineage>
        <taxon>Bacteria</taxon>
        <taxon>Pseudomonadati</taxon>
        <taxon>Acidobacteriota</taxon>
        <taxon>Holophagae</taxon>
        <taxon>Acanthopleuribacterales</taxon>
        <taxon>Acanthopleuribacteraceae</taxon>
        <taxon>Acanthopleuribacter</taxon>
    </lineage>
</organism>
<dbReference type="HAMAP" id="MF_00412">
    <property type="entry name" value="ProA"/>
    <property type="match status" value="1"/>
</dbReference>
<dbReference type="Gene3D" id="3.40.605.10">
    <property type="entry name" value="Aldehyde Dehydrogenase, Chain A, domain 1"/>
    <property type="match status" value="1"/>
</dbReference>
<evidence type="ECO:0000256" key="3">
    <source>
        <dbReference type="ARBA" id="ARBA00022650"/>
    </source>
</evidence>
<comment type="pathway">
    <text evidence="1 7">Amino-acid biosynthesis; L-proline biosynthesis; L-glutamate 5-semialdehyde from L-glutamate: step 2/2.</text>
</comment>
<protein>
    <recommendedName>
        <fullName evidence="7">Gamma-glutamyl phosphate reductase</fullName>
        <shortName evidence="7">GPR</shortName>
        <ecNumber evidence="7">1.2.1.41</ecNumber>
    </recommendedName>
    <alternativeName>
        <fullName evidence="7">Glutamate-5-semialdehyde dehydrogenase</fullName>
    </alternativeName>
    <alternativeName>
        <fullName evidence="7">Glutamyl-gamma-semialdehyde dehydrogenase</fullName>
        <shortName evidence="7">GSA dehydrogenase</shortName>
    </alternativeName>
</protein>
<dbReference type="InterPro" id="IPR020593">
    <property type="entry name" value="G-glutamylP_reductase_CS"/>
</dbReference>
<evidence type="ECO:0000313" key="10">
    <source>
        <dbReference type="Proteomes" id="UP000664417"/>
    </source>
</evidence>
<keyword evidence="7" id="KW-0963">Cytoplasm</keyword>
<evidence type="ECO:0000256" key="5">
    <source>
        <dbReference type="ARBA" id="ARBA00023002"/>
    </source>
</evidence>
<comment type="function">
    <text evidence="7">Catalyzes the NADPH-dependent reduction of L-glutamate 5-phosphate into L-glutamate 5-semialdehyde and phosphate. The product spontaneously undergoes cyclization to form 1-pyrroline-5-carboxylate.</text>
</comment>
<dbReference type="AlphaFoldDB" id="A0A8J7U7U2"/>
<dbReference type="InterPro" id="IPR016162">
    <property type="entry name" value="Ald_DH_N"/>
</dbReference>
<name>A0A8J7U7U2_9BACT</name>
<keyword evidence="3 7" id="KW-0641">Proline biosynthesis</keyword>
<evidence type="ECO:0000256" key="2">
    <source>
        <dbReference type="ARBA" id="ARBA00022605"/>
    </source>
</evidence>
<dbReference type="UniPathway" id="UPA00098">
    <property type="reaction ID" value="UER00360"/>
</dbReference>
<dbReference type="EC" id="1.2.1.41" evidence="7"/>
<evidence type="ECO:0000313" key="9">
    <source>
        <dbReference type="EMBL" id="MBO1321756.1"/>
    </source>
</evidence>
<dbReference type="FunFam" id="3.40.309.10:FF:000006">
    <property type="entry name" value="Gamma-glutamyl phosphate reductase"/>
    <property type="match status" value="1"/>
</dbReference>
<evidence type="ECO:0000259" key="8">
    <source>
        <dbReference type="Pfam" id="PF00171"/>
    </source>
</evidence>
<dbReference type="CDD" id="cd07079">
    <property type="entry name" value="ALDH_F18-19_ProA-GPR"/>
    <property type="match status" value="1"/>
</dbReference>
<dbReference type="Gene3D" id="3.40.309.10">
    <property type="entry name" value="Aldehyde Dehydrogenase, Chain A, domain 2"/>
    <property type="match status" value="1"/>
</dbReference>
<dbReference type="PROSITE" id="PS01223">
    <property type="entry name" value="PROA"/>
    <property type="match status" value="1"/>
</dbReference>
<dbReference type="GO" id="GO:0004350">
    <property type="term" value="F:glutamate-5-semialdehyde dehydrogenase activity"/>
    <property type="evidence" value="ECO:0007669"/>
    <property type="project" value="UniProtKB-UniRule"/>
</dbReference>
<dbReference type="Pfam" id="PF00171">
    <property type="entry name" value="Aldedh"/>
    <property type="match status" value="1"/>
</dbReference>
<dbReference type="InterPro" id="IPR016163">
    <property type="entry name" value="Ald_DH_C"/>
</dbReference>
<comment type="catalytic activity">
    <reaction evidence="6 7">
        <text>L-glutamate 5-semialdehyde + phosphate + NADP(+) = L-glutamyl 5-phosphate + NADPH + H(+)</text>
        <dbReference type="Rhea" id="RHEA:19541"/>
        <dbReference type="ChEBI" id="CHEBI:15378"/>
        <dbReference type="ChEBI" id="CHEBI:43474"/>
        <dbReference type="ChEBI" id="CHEBI:57783"/>
        <dbReference type="ChEBI" id="CHEBI:58066"/>
        <dbReference type="ChEBI" id="CHEBI:58274"/>
        <dbReference type="ChEBI" id="CHEBI:58349"/>
        <dbReference type="EC" id="1.2.1.41"/>
    </reaction>
</comment>
<comment type="subcellular location">
    <subcellularLocation>
        <location evidence="7">Cytoplasm</location>
    </subcellularLocation>
</comment>
<dbReference type="InterPro" id="IPR012134">
    <property type="entry name" value="Glu-5-SA_DH"/>
</dbReference>
<evidence type="ECO:0000256" key="7">
    <source>
        <dbReference type="HAMAP-Rule" id="MF_00412"/>
    </source>
</evidence>
<dbReference type="PANTHER" id="PTHR11063:SF8">
    <property type="entry name" value="DELTA-1-PYRROLINE-5-CARBOXYLATE SYNTHASE"/>
    <property type="match status" value="1"/>
</dbReference>
<sequence>MSTQQAFQTEALTTMARACRKAARGPARATTAQKNRMLRDLADRLEAETEAILAANQRDLDAAPGYGLSAAMVDRLRLDAKRIKSIADAVRQVATLPDPVGAISDLRPQANGIQVGKMRIPLGVICMIYESRPNVTIDAAVLALKAGNGIIQRGGKEAFHSNHALAAQIGHALEAHGFEAAAVSLVPTTDRAAMNHLLTLEEEIDLVIPRGGEGLIRFVSRTSRIPVIKHYKGVCHLYVDADADLDQAVALLINGKTQRPGVCNALESLLVHADIADAFLPRALEALAEKGVEVRGCPRTQAFSDQVLAATDDDYHAEYLDLIIAVKVVDSYDAALDHIETYGSNHSEVICSQNRRTTERFLRDVDASAVLVNASSRFNDGGQLGLGCEIGISTTKLHAYGPMGLVSLTTEKFVVLGDGHTRD</sequence>
<dbReference type="GO" id="GO:0005737">
    <property type="term" value="C:cytoplasm"/>
    <property type="evidence" value="ECO:0007669"/>
    <property type="project" value="UniProtKB-SubCell"/>
</dbReference>
<dbReference type="Proteomes" id="UP000664417">
    <property type="component" value="Unassembled WGS sequence"/>
</dbReference>
<keyword evidence="10" id="KW-1185">Reference proteome</keyword>
<reference evidence="9" key="1">
    <citation type="submission" date="2021-03" db="EMBL/GenBank/DDBJ databases">
        <authorList>
            <person name="Wang G."/>
        </authorList>
    </citation>
    <scope>NUCLEOTIDE SEQUENCE</scope>
    <source>
        <strain evidence="9">KCTC 12899</strain>
    </source>
</reference>
<dbReference type="GO" id="GO:0050661">
    <property type="term" value="F:NADP binding"/>
    <property type="evidence" value="ECO:0007669"/>
    <property type="project" value="InterPro"/>
</dbReference>
<evidence type="ECO:0000256" key="4">
    <source>
        <dbReference type="ARBA" id="ARBA00022857"/>
    </source>
</evidence>
<dbReference type="RefSeq" id="WP_207861729.1">
    <property type="nucleotide sequence ID" value="NZ_JAFREP010000027.1"/>
</dbReference>
<keyword evidence="4 7" id="KW-0521">NADP</keyword>
<dbReference type="PIRSF" id="PIRSF000151">
    <property type="entry name" value="GPR"/>
    <property type="match status" value="1"/>
</dbReference>